<dbReference type="Gene3D" id="3.40.190.290">
    <property type="match status" value="1"/>
</dbReference>
<dbReference type="Proteomes" id="UP001226750">
    <property type="component" value="Chromosome"/>
</dbReference>
<dbReference type="GO" id="GO:0043565">
    <property type="term" value="F:sequence-specific DNA binding"/>
    <property type="evidence" value="ECO:0007669"/>
    <property type="project" value="TreeGrafter"/>
</dbReference>
<dbReference type="FunFam" id="1.10.10.10:FF:000001">
    <property type="entry name" value="LysR family transcriptional regulator"/>
    <property type="match status" value="1"/>
</dbReference>
<evidence type="ECO:0000259" key="5">
    <source>
        <dbReference type="PROSITE" id="PS50931"/>
    </source>
</evidence>
<dbReference type="GO" id="GO:0006351">
    <property type="term" value="P:DNA-templated transcription"/>
    <property type="evidence" value="ECO:0007669"/>
    <property type="project" value="TreeGrafter"/>
</dbReference>
<dbReference type="Pfam" id="PF03466">
    <property type="entry name" value="LysR_substrate"/>
    <property type="match status" value="1"/>
</dbReference>
<dbReference type="InterPro" id="IPR005119">
    <property type="entry name" value="LysR_subst-bd"/>
</dbReference>
<dbReference type="SUPFAM" id="SSF53850">
    <property type="entry name" value="Periplasmic binding protein-like II"/>
    <property type="match status" value="1"/>
</dbReference>
<evidence type="ECO:0000313" key="7">
    <source>
        <dbReference type="Proteomes" id="UP001226750"/>
    </source>
</evidence>
<dbReference type="InterPro" id="IPR000847">
    <property type="entry name" value="LysR_HTH_N"/>
</dbReference>
<dbReference type="PANTHER" id="PTHR30537">
    <property type="entry name" value="HTH-TYPE TRANSCRIPTIONAL REGULATOR"/>
    <property type="match status" value="1"/>
</dbReference>
<dbReference type="PANTHER" id="PTHR30537:SF31">
    <property type="entry name" value="TRANSCRIPTIONAL REGULATOR, LYSR FAMILY"/>
    <property type="match status" value="1"/>
</dbReference>
<keyword evidence="2" id="KW-0805">Transcription regulation</keyword>
<dbReference type="PROSITE" id="PS50931">
    <property type="entry name" value="HTH_LYSR"/>
    <property type="match status" value="1"/>
</dbReference>
<dbReference type="GO" id="GO:0003700">
    <property type="term" value="F:DNA-binding transcription factor activity"/>
    <property type="evidence" value="ECO:0007669"/>
    <property type="project" value="InterPro"/>
</dbReference>
<dbReference type="AlphaFoldDB" id="A0AAX3XDB1"/>
<dbReference type="Pfam" id="PF00126">
    <property type="entry name" value="HTH_1"/>
    <property type="match status" value="1"/>
</dbReference>
<evidence type="ECO:0000256" key="2">
    <source>
        <dbReference type="ARBA" id="ARBA00023015"/>
    </source>
</evidence>
<reference evidence="6 7" key="1">
    <citation type="submission" date="2023-06" db="EMBL/GenBank/DDBJ databases">
        <title>Complete Genome Sequence of Gallibacterium anatis Strain BJF12, Isolated from a chicken with diarrhea.</title>
        <authorList>
            <person name="Guo F."/>
            <person name="Bu W."/>
            <person name="Xu F."/>
            <person name="Wen T."/>
        </authorList>
    </citation>
    <scope>NUCLEOTIDE SEQUENCE [LARGE SCALE GENOMIC DNA]</scope>
    <source>
        <strain evidence="6 7">BJF12</strain>
    </source>
</reference>
<proteinExistence type="inferred from homology"/>
<keyword evidence="3" id="KW-0238">DNA-binding</keyword>
<dbReference type="InterPro" id="IPR058163">
    <property type="entry name" value="LysR-type_TF_proteobact-type"/>
</dbReference>
<name>A0AAX3XDB1_9PAST</name>
<dbReference type="EMBL" id="CP126975">
    <property type="protein sequence ID" value="WIM79535.1"/>
    <property type="molecule type" value="Genomic_DNA"/>
</dbReference>
<evidence type="ECO:0000256" key="4">
    <source>
        <dbReference type="ARBA" id="ARBA00023163"/>
    </source>
</evidence>
<organism evidence="6 7">
    <name type="scientific">Gallibacterium anatis</name>
    <dbReference type="NCBI Taxonomy" id="750"/>
    <lineage>
        <taxon>Bacteria</taxon>
        <taxon>Pseudomonadati</taxon>
        <taxon>Pseudomonadota</taxon>
        <taxon>Gammaproteobacteria</taxon>
        <taxon>Pasteurellales</taxon>
        <taxon>Pasteurellaceae</taxon>
        <taxon>Gallibacterium</taxon>
    </lineage>
</organism>
<sequence length="310" mass="35428">MSDNPFTTAPMLDLNDLFLFAQVVKCGGFNATSRQTNIPKATISRRIAKLEQQLGVKLLHRTTHSIKLTNAGALYYPHCVDFLEQALATQKAMQQSQYEPCGTIRFSCPVEILELWINPLLVQFMQQYPKIHFDVWGINRYVDIIEENCDFAIRARSYPLPDQSMIMRKFCSAKLMLVSSPKLISKPLSDISLLQDYPSCSNSNGAKTFNYQWKLKHHTLGWQTVNYQPKLTSKNIDLLKQAVLAGLGIAMLPQIVIQEELKKGLLINVLSDEWDTEDDVLHAIYPDKQTILPAVKLFLDYLSEHFQYDL</sequence>
<dbReference type="Gene3D" id="1.10.10.10">
    <property type="entry name" value="Winged helix-like DNA-binding domain superfamily/Winged helix DNA-binding domain"/>
    <property type="match status" value="1"/>
</dbReference>
<evidence type="ECO:0000256" key="3">
    <source>
        <dbReference type="ARBA" id="ARBA00023125"/>
    </source>
</evidence>
<evidence type="ECO:0000256" key="1">
    <source>
        <dbReference type="ARBA" id="ARBA00009437"/>
    </source>
</evidence>
<dbReference type="InterPro" id="IPR036388">
    <property type="entry name" value="WH-like_DNA-bd_sf"/>
</dbReference>
<protein>
    <submittedName>
        <fullName evidence="6">LysR substrate-binding domain-containing protein</fullName>
    </submittedName>
</protein>
<evidence type="ECO:0000313" key="6">
    <source>
        <dbReference type="EMBL" id="WIM79535.1"/>
    </source>
</evidence>
<dbReference type="InterPro" id="IPR036390">
    <property type="entry name" value="WH_DNA-bd_sf"/>
</dbReference>
<accession>A0AAX3XDB1</accession>
<dbReference type="RefSeq" id="WP_285090892.1">
    <property type="nucleotide sequence ID" value="NZ_CP126975.1"/>
</dbReference>
<comment type="similarity">
    <text evidence="1">Belongs to the LysR transcriptional regulatory family.</text>
</comment>
<dbReference type="SUPFAM" id="SSF46785">
    <property type="entry name" value="Winged helix' DNA-binding domain"/>
    <property type="match status" value="1"/>
</dbReference>
<keyword evidence="4" id="KW-0804">Transcription</keyword>
<gene>
    <name evidence="6" type="ORF">QP018_12505</name>
</gene>
<keyword evidence="7" id="KW-1185">Reference proteome</keyword>
<feature type="domain" description="HTH lysR-type" evidence="5">
    <location>
        <begin position="12"/>
        <end position="69"/>
    </location>
</feature>